<name>A0A2G1BTL1_9FLAO</name>
<reference evidence="10 11" key="1">
    <citation type="journal article" date="2016" name="Nat. Commun.">
        <title>Microbial interactions lead to rapid micro-scale successions on model marine particles.</title>
        <authorList>
            <person name="Datta M.S."/>
            <person name="Sliwerska E."/>
            <person name="Gore J."/>
            <person name="Polz M.F."/>
            <person name="Cordero O.X."/>
        </authorList>
    </citation>
    <scope>NUCLEOTIDE SEQUENCE [LARGE SCALE GENOMIC DNA]</scope>
    <source>
        <strain evidence="10 11">4G03</strain>
    </source>
</reference>
<feature type="transmembrane region" description="Helical" evidence="8">
    <location>
        <begin position="112"/>
        <end position="135"/>
    </location>
</feature>
<evidence type="ECO:0000313" key="12">
    <source>
        <dbReference type="Proteomes" id="UP001242342"/>
    </source>
</evidence>
<feature type="transmembrane region" description="Helical" evidence="8">
    <location>
        <begin position="141"/>
        <end position="163"/>
    </location>
</feature>
<feature type="transmembrane region" description="Helical" evidence="8">
    <location>
        <begin position="50"/>
        <end position="66"/>
    </location>
</feature>
<evidence type="ECO:0000256" key="5">
    <source>
        <dbReference type="ARBA" id="ARBA00022960"/>
    </source>
</evidence>
<dbReference type="AlphaFoldDB" id="A0A2G1BTL1"/>
<dbReference type="RefSeq" id="WP_099215510.1">
    <property type="nucleotide sequence ID" value="NZ_JAUYVU010000012.1"/>
</dbReference>
<organism evidence="10 11">
    <name type="scientific">Tenacibaculum discolor</name>
    <dbReference type="NCBI Taxonomy" id="361581"/>
    <lineage>
        <taxon>Bacteria</taxon>
        <taxon>Pseudomonadati</taxon>
        <taxon>Bacteroidota</taxon>
        <taxon>Flavobacteriia</taxon>
        <taxon>Flavobacteriales</taxon>
        <taxon>Flavobacteriaceae</taxon>
        <taxon>Tenacibaculum</taxon>
    </lineage>
</organism>
<keyword evidence="7 8" id="KW-0472">Membrane</keyword>
<comment type="subcellular location">
    <subcellularLocation>
        <location evidence="1">Cell membrane</location>
        <topology evidence="1">Multi-pass membrane protein</topology>
    </subcellularLocation>
</comment>
<keyword evidence="6 8" id="KW-1133">Transmembrane helix</keyword>
<proteinExistence type="inferred from homology"/>
<feature type="transmembrane region" description="Helical" evidence="8">
    <location>
        <begin position="72"/>
        <end position="92"/>
    </location>
</feature>
<evidence type="ECO:0000256" key="1">
    <source>
        <dbReference type="ARBA" id="ARBA00004651"/>
    </source>
</evidence>
<reference evidence="9 12" key="3">
    <citation type="submission" date="2023-07" db="EMBL/GenBank/DDBJ databases">
        <title>Genome content predicts the carbon catabolic preferences of heterotrophic bacteria.</title>
        <authorList>
            <person name="Gralka M."/>
        </authorList>
    </citation>
    <scope>NUCLEOTIDE SEQUENCE [LARGE SCALE GENOMIC DNA]</scope>
    <source>
        <strain evidence="9 12">4G03</strain>
    </source>
</reference>
<dbReference type="InterPro" id="IPR007227">
    <property type="entry name" value="Cell_shape_determining_MreD"/>
</dbReference>
<dbReference type="GO" id="GO:0005886">
    <property type="term" value="C:plasma membrane"/>
    <property type="evidence" value="ECO:0007669"/>
    <property type="project" value="UniProtKB-SubCell"/>
</dbReference>
<dbReference type="EMBL" id="JAUYVU010000012">
    <property type="protein sequence ID" value="MDP2542568.1"/>
    <property type="molecule type" value="Genomic_DNA"/>
</dbReference>
<reference evidence="10" key="2">
    <citation type="submission" date="2017-10" db="EMBL/GenBank/DDBJ databases">
        <authorList>
            <person name="Enke T.N."/>
            <person name="Cordero O.X."/>
        </authorList>
    </citation>
    <scope>NUCLEOTIDE SEQUENCE</scope>
    <source>
        <strain evidence="10">4G03</strain>
    </source>
</reference>
<accession>A0A2G1BTL1</accession>
<keyword evidence="4 8" id="KW-0812">Transmembrane</keyword>
<evidence type="ECO:0000313" key="9">
    <source>
        <dbReference type="EMBL" id="MDP2542568.1"/>
    </source>
</evidence>
<evidence type="ECO:0000313" key="11">
    <source>
        <dbReference type="Proteomes" id="UP000222163"/>
    </source>
</evidence>
<dbReference type="Proteomes" id="UP001242342">
    <property type="component" value="Unassembled WGS sequence"/>
</dbReference>
<gene>
    <name evidence="10" type="primary">mreD</name>
    <name evidence="10" type="ORF">CSC81_09420</name>
    <name evidence="9" type="ORF">Q8W23_13895</name>
</gene>
<evidence type="ECO:0000256" key="6">
    <source>
        <dbReference type="ARBA" id="ARBA00022989"/>
    </source>
</evidence>
<evidence type="ECO:0000313" key="10">
    <source>
        <dbReference type="EMBL" id="PHN97294.1"/>
    </source>
</evidence>
<evidence type="ECO:0000256" key="4">
    <source>
        <dbReference type="ARBA" id="ARBA00022692"/>
    </source>
</evidence>
<dbReference type="EMBL" id="PDUU01000008">
    <property type="protein sequence ID" value="PHN97294.1"/>
    <property type="molecule type" value="Genomic_DNA"/>
</dbReference>
<evidence type="ECO:0000256" key="8">
    <source>
        <dbReference type="SAM" id="Phobius"/>
    </source>
</evidence>
<comment type="similarity">
    <text evidence="2">Belongs to the MreD family.</text>
</comment>
<keyword evidence="3" id="KW-1003">Cell membrane</keyword>
<dbReference type="NCBIfam" id="TIGR03426">
    <property type="entry name" value="shape_MreD"/>
    <property type="match status" value="1"/>
</dbReference>
<feature type="transmembrane region" description="Helical" evidence="8">
    <location>
        <begin position="5"/>
        <end position="21"/>
    </location>
</feature>
<evidence type="ECO:0000256" key="2">
    <source>
        <dbReference type="ARBA" id="ARBA00007776"/>
    </source>
</evidence>
<sequence>MNKTLYLIFLFVFLLLLQVLVLNNILFLGYVNPYVYIVFIFLYPIKENRFSLLLVAFLLGLCVDAFSNSGGIHAFSTVFMAYIRLFVFKAIFKKTSSDYLLFNLRHESFDKVFNYTAILTLTHHFILFSLTNFSFYNISNVLINTLFSSVFTLLLYFLGSFIFRKKLT</sequence>
<comment type="caution">
    <text evidence="10">The sequence shown here is derived from an EMBL/GenBank/DDBJ whole genome shotgun (WGS) entry which is preliminary data.</text>
</comment>
<evidence type="ECO:0000256" key="3">
    <source>
        <dbReference type="ARBA" id="ARBA00022475"/>
    </source>
</evidence>
<feature type="transmembrane region" description="Helical" evidence="8">
    <location>
        <begin position="27"/>
        <end position="43"/>
    </location>
</feature>
<protein>
    <submittedName>
        <fullName evidence="10">Rod shape-determining protein MreD</fullName>
    </submittedName>
</protein>
<keyword evidence="5" id="KW-0133">Cell shape</keyword>
<evidence type="ECO:0000256" key="7">
    <source>
        <dbReference type="ARBA" id="ARBA00023136"/>
    </source>
</evidence>
<dbReference type="Proteomes" id="UP000222163">
    <property type="component" value="Unassembled WGS sequence"/>
</dbReference>
<dbReference type="GO" id="GO:0008360">
    <property type="term" value="P:regulation of cell shape"/>
    <property type="evidence" value="ECO:0007669"/>
    <property type="project" value="UniProtKB-KW"/>
</dbReference>
<keyword evidence="12" id="KW-1185">Reference proteome</keyword>